<feature type="transmembrane region" description="Helical" evidence="1">
    <location>
        <begin position="42"/>
        <end position="61"/>
    </location>
</feature>
<name>A0A833VIX9_9POAL</name>
<keyword evidence="1" id="KW-0472">Membrane</keyword>
<dbReference type="Proteomes" id="UP000623129">
    <property type="component" value="Unassembled WGS sequence"/>
</dbReference>
<evidence type="ECO:0000313" key="2">
    <source>
        <dbReference type="EMBL" id="KAF3324658.1"/>
    </source>
</evidence>
<keyword evidence="1" id="KW-1133">Transmembrane helix</keyword>
<evidence type="ECO:0000313" key="3">
    <source>
        <dbReference type="Proteomes" id="UP000623129"/>
    </source>
</evidence>
<keyword evidence="3" id="KW-1185">Reference proteome</keyword>
<dbReference type="EMBL" id="SWLB01000021">
    <property type="protein sequence ID" value="KAF3324658.1"/>
    <property type="molecule type" value="Genomic_DNA"/>
</dbReference>
<organism evidence="2 3">
    <name type="scientific">Carex littledalei</name>
    <dbReference type="NCBI Taxonomy" id="544730"/>
    <lineage>
        <taxon>Eukaryota</taxon>
        <taxon>Viridiplantae</taxon>
        <taxon>Streptophyta</taxon>
        <taxon>Embryophyta</taxon>
        <taxon>Tracheophyta</taxon>
        <taxon>Spermatophyta</taxon>
        <taxon>Magnoliopsida</taxon>
        <taxon>Liliopsida</taxon>
        <taxon>Poales</taxon>
        <taxon>Cyperaceae</taxon>
        <taxon>Cyperoideae</taxon>
        <taxon>Cariceae</taxon>
        <taxon>Carex</taxon>
        <taxon>Carex subgen. Euthyceras</taxon>
    </lineage>
</organism>
<gene>
    <name evidence="2" type="ORF">FCM35_KLT10815</name>
</gene>
<sequence>MPSFSSLLNFFKRTERASMCSCCCLRPSDESSRESNGGGKDMLLGLITAFLIALVLFMLCVPRPQPQPRRGAFVPYPSDY</sequence>
<dbReference type="AlphaFoldDB" id="A0A833VIX9"/>
<reference evidence="2" key="1">
    <citation type="submission" date="2020-01" db="EMBL/GenBank/DDBJ databases">
        <title>Genome sequence of Kobresia littledalei, the first chromosome-level genome in the family Cyperaceae.</title>
        <authorList>
            <person name="Qu G."/>
        </authorList>
    </citation>
    <scope>NUCLEOTIDE SEQUENCE</scope>
    <source>
        <strain evidence="2">C.B.Clarke</strain>
        <tissue evidence="2">Leaf</tissue>
    </source>
</reference>
<accession>A0A833VIX9</accession>
<keyword evidence="1" id="KW-0812">Transmembrane</keyword>
<evidence type="ECO:0000256" key="1">
    <source>
        <dbReference type="SAM" id="Phobius"/>
    </source>
</evidence>
<proteinExistence type="predicted"/>
<protein>
    <submittedName>
        <fullName evidence="2">Uncharacterized protein</fullName>
    </submittedName>
</protein>
<comment type="caution">
    <text evidence="2">The sequence shown here is derived from an EMBL/GenBank/DDBJ whole genome shotgun (WGS) entry which is preliminary data.</text>
</comment>